<dbReference type="GO" id="GO:0043190">
    <property type="term" value="C:ATP-binding cassette (ABC) transporter complex"/>
    <property type="evidence" value="ECO:0007669"/>
    <property type="project" value="InterPro"/>
</dbReference>
<dbReference type="InterPro" id="IPR000914">
    <property type="entry name" value="SBP_5_dom"/>
</dbReference>
<evidence type="ECO:0000256" key="2">
    <source>
        <dbReference type="ARBA" id="ARBA00005695"/>
    </source>
</evidence>
<evidence type="ECO:0000256" key="1">
    <source>
        <dbReference type="ARBA" id="ARBA00004193"/>
    </source>
</evidence>
<dbReference type="PROSITE" id="PS51257">
    <property type="entry name" value="PROKAR_LIPOPROTEIN"/>
    <property type="match status" value="1"/>
</dbReference>
<comment type="subcellular location">
    <subcellularLocation>
        <location evidence="1">Cell membrane</location>
        <topology evidence="1">Lipid-anchor</topology>
    </subcellularLocation>
</comment>
<gene>
    <name evidence="7" type="ORF">DW070_08535</name>
</gene>
<dbReference type="AlphaFoldDB" id="A0A3E2TPM4"/>
<dbReference type="PIRSF" id="PIRSF002741">
    <property type="entry name" value="MppA"/>
    <property type="match status" value="1"/>
</dbReference>
<sequence length="559" mass="61058">MKKRILPLLLTAAMVAGLAGCGSSAAKETTAASDNNQTTAESTEAGSTTGEKILKVQVGPDPETVDPALNSAIDGGNMILHAFEGLLTLDENGQLKEGQAESWETSEDGLTWTFHLRDGLKWSDGTDLTAKDFVYSWQRVCDPNVAAPYAETVLGMVKGYDEAVAGDITKLDVQAPDEKTVVVNLANPCSYFGELAAFATLNPVQQATVEANGDAWATSADTYISNGPFMMTEWVPGSHITFSKNPNYWNAEAIKLDKLEFELIEDSNAAYSAYTSGEVDMIKDVPTEEIPSLQGNDDFHVEPIIGTYYVSLNLQKEYFQDARVRKALSLAIDRNYVANTLMQGTYSPASSIVGPGWLDTDGSSFAENANGGTPYIDNDNFDANLEEAKKLLEEAGYPNGEGFPQIEYTTNDAGYHKVVAEYLQQAWAAIGIDLKVNIVEWASFTPMRRNGEFDVARNGWVGDYTDPSNILELFCTTNGNNDGKYTNADFDAAIEDSRVTTDATTRSADLHKAEDTLMNDAGCIPIAYYNDFWLQSSKITGSWHSANGYWYFMYADIAE</sequence>
<dbReference type="SUPFAM" id="SSF53850">
    <property type="entry name" value="Periplasmic binding protein-like II"/>
    <property type="match status" value="1"/>
</dbReference>
<evidence type="ECO:0000256" key="5">
    <source>
        <dbReference type="SAM" id="SignalP"/>
    </source>
</evidence>
<feature type="domain" description="Solute-binding protein family 5" evidence="6">
    <location>
        <begin position="96"/>
        <end position="481"/>
    </location>
</feature>
<dbReference type="Gene3D" id="3.90.76.10">
    <property type="entry name" value="Dipeptide-binding Protein, Domain 1"/>
    <property type="match status" value="1"/>
</dbReference>
<comment type="caution">
    <text evidence="7">The sequence shown here is derived from an EMBL/GenBank/DDBJ whole genome shotgun (WGS) entry which is preliminary data.</text>
</comment>
<evidence type="ECO:0000313" key="8">
    <source>
        <dbReference type="Proteomes" id="UP000260773"/>
    </source>
</evidence>
<comment type="similarity">
    <text evidence="2">Belongs to the bacterial solute-binding protein 5 family.</text>
</comment>
<keyword evidence="4 5" id="KW-0732">Signal</keyword>
<dbReference type="FunFam" id="3.90.76.10:FF:000001">
    <property type="entry name" value="Oligopeptide ABC transporter substrate-binding protein"/>
    <property type="match status" value="1"/>
</dbReference>
<dbReference type="InterPro" id="IPR030678">
    <property type="entry name" value="Peptide/Ni-bd"/>
</dbReference>
<dbReference type="GO" id="GO:0030288">
    <property type="term" value="C:outer membrane-bounded periplasmic space"/>
    <property type="evidence" value="ECO:0007669"/>
    <property type="project" value="UniProtKB-ARBA"/>
</dbReference>
<dbReference type="Gene3D" id="3.10.105.10">
    <property type="entry name" value="Dipeptide-binding Protein, Domain 3"/>
    <property type="match status" value="1"/>
</dbReference>
<accession>A0A3E2TPM4</accession>
<dbReference type="PROSITE" id="PS01040">
    <property type="entry name" value="SBP_BACTERIAL_5"/>
    <property type="match status" value="1"/>
</dbReference>
<evidence type="ECO:0000256" key="3">
    <source>
        <dbReference type="ARBA" id="ARBA00022448"/>
    </source>
</evidence>
<dbReference type="RefSeq" id="WP_015514954.1">
    <property type="nucleotide sequence ID" value="NZ_JAQDKA010000003.1"/>
</dbReference>
<dbReference type="Proteomes" id="UP000260773">
    <property type="component" value="Unassembled WGS sequence"/>
</dbReference>
<organism evidence="7 8">
    <name type="scientific">Coprococcus catus</name>
    <dbReference type="NCBI Taxonomy" id="116085"/>
    <lineage>
        <taxon>Bacteria</taxon>
        <taxon>Bacillati</taxon>
        <taxon>Bacillota</taxon>
        <taxon>Clostridia</taxon>
        <taxon>Lachnospirales</taxon>
        <taxon>Lachnospiraceae</taxon>
        <taxon>Coprococcus</taxon>
    </lineage>
</organism>
<dbReference type="PANTHER" id="PTHR30290">
    <property type="entry name" value="PERIPLASMIC BINDING COMPONENT OF ABC TRANSPORTER"/>
    <property type="match status" value="1"/>
</dbReference>
<feature type="signal peptide" evidence="5">
    <location>
        <begin position="1"/>
        <end position="26"/>
    </location>
</feature>
<protein>
    <submittedName>
        <fullName evidence="7">Peptide ABC transporter substrate-binding protein</fullName>
    </submittedName>
</protein>
<dbReference type="GO" id="GO:1904680">
    <property type="term" value="F:peptide transmembrane transporter activity"/>
    <property type="evidence" value="ECO:0007669"/>
    <property type="project" value="TreeGrafter"/>
</dbReference>
<dbReference type="GO" id="GO:0015833">
    <property type="term" value="P:peptide transport"/>
    <property type="evidence" value="ECO:0007669"/>
    <property type="project" value="TreeGrafter"/>
</dbReference>
<feature type="chain" id="PRO_5039422615" evidence="5">
    <location>
        <begin position="27"/>
        <end position="559"/>
    </location>
</feature>
<dbReference type="EMBL" id="QVEP01000017">
    <property type="protein sequence ID" value="RGB79855.1"/>
    <property type="molecule type" value="Genomic_DNA"/>
</dbReference>
<name>A0A3E2TPM4_9FIRM</name>
<proteinExistence type="inferred from homology"/>
<dbReference type="InterPro" id="IPR023765">
    <property type="entry name" value="SBP_5_CS"/>
</dbReference>
<dbReference type="PANTHER" id="PTHR30290:SF10">
    <property type="entry name" value="PERIPLASMIC OLIGOPEPTIDE-BINDING PROTEIN-RELATED"/>
    <property type="match status" value="1"/>
</dbReference>
<reference evidence="7 8" key="1">
    <citation type="submission" date="2018-08" db="EMBL/GenBank/DDBJ databases">
        <title>A genome reference for cultivated species of the human gut microbiota.</title>
        <authorList>
            <person name="Zou Y."/>
            <person name="Xue W."/>
            <person name="Luo G."/>
        </authorList>
    </citation>
    <scope>NUCLEOTIDE SEQUENCE [LARGE SCALE GENOMIC DNA]</scope>
    <source>
        <strain evidence="7 8">AF45-17</strain>
    </source>
</reference>
<evidence type="ECO:0000256" key="4">
    <source>
        <dbReference type="ARBA" id="ARBA00022729"/>
    </source>
</evidence>
<dbReference type="InterPro" id="IPR039424">
    <property type="entry name" value="SBP_5"/>
</dbReference>
<evidence type="ECO:0000313" key="7">
    <source>
        <dbReference type="EMBL" id="RGB79855.1"/>
    </source>
</evidence>
<dbReference type="Pfam" id="PF00496">
    <property type="entry name" value="SBP_bac_5"/>
    <property type="match status" value="1"/>
</dbReference>
<dbReference type="Gene3D" id="3.40.190.10">
    <property type="entry name" value="Periplasmic binding protein-like II"/>
    <property type="match status" value="1"/>
</dbReference>
<dbReference type="CDD" id="cd08504">
    <property type="entry name" value="PBP2_OppA"/>
    <property type="match status" value="1"/>
</dbReference>
<keyword evidence="3" id="KW-0813">Transport</keyword>
<dbReference type="FunFam" id="3.10.105.10:FF:000001">
    <property type="entry name" value="Oligopeptide ABC transporter, oligopeptide-binding protein"/>
    <property type="match status" value="1"/>
</dbReference>
<evidence type="ECO:0000259" key="6">
    <source>
        <dbReference type="Pfam" id="PF00496"/>
    </source>
</evidence>